<dbReference type="CDD" id="cd06423">
    <property type="entry name" value="CESA_like"/>
    <property type="match status" value="1"/>
</dbReference>
<comment type="caution">
    <text evidence="6">The sequence shown here is derived from an EMBL/GenBank/DDBJ whole genome shotgun (WGS) entry which is preliminary data.</text>
</comment>
<proteinExistence type="inferred from homology"/>
<dbReference type="SUPFAM" id="SSF53448">
    <property type="entry name" value="Nucleotide-diphospho-sugar transferases"/>
    <property type="match status" value="1"/>
</dbReference>
<dbReference type="PANTHER" id="PTHR43630:SF1">
    <property type="entry name" value="POLY-BETA-1,6-N-ACETYL-D-GLUCOSAMINE SYNTHASE"/>
    <property type="match status" value="1"/>
</dbReference>
<protein>
    <recommendedName>
        <fullName evidence="5">Glycosyltransferase 2-like domain-containing protein</fullName>
    </recommendedName>
</protein>
<evidence type="ECO:0000256" key="2">
    <source>
        <dbReference type="ARBA" id="ARBA00022676"/>
    </source>
</evidence>
<comment type="similarity">
    <text evidence="1">Belongs to the glycosyltransferase 2 family.</text>
</comment>
<dbReference type="InterPro" id="IPR001173">
    <property type="entry name" value="Glyco_trans_2-like"/>
</dbReference>
<dbReference type="PANTHER" id="PTHR43630">
    <property type="entry name" value="POLY-BETA-1,6-N-ACETYL-D-GLUCOSAMINE SYNTHASE"/>
    <property type="match status" value="1"/>
</dbReference>
<evidence type="ECO:0000313" key="6">
    <source>
        <dbReference type="EMBL" id="GGO41510.1"/>
    </source>
</evidence>
<dbReference type="InterPro" id="IPR029044">
    <property type="entry name" value="Nucleotide-diphossugar_trans"/>
</dbReference>
<keyword evidence="4" id="KW-1133">Transmembrane helix</keyword>
<dbReference type="EMBL" id="BMMP01000001">
    <property type="protein sequence ID" value="GGO41510.1"/>
    <property type="molecule type" value="Genomic_DNA"/>
</dbReference>
<feature type="domain" description="Glycosyltransferase 2-like" evidence="5">
    <location>
        <begin position="6"/>
        <end position="165"/>
    </location>
</feature>
<sequence length="366" mass="40774">MRSSVTVIVPAHDEEEGLPATLESVLKQTVPPEQVIVVDDASGDGTGDVARGYGVQVLRPPQNLGSKARAQNYALPHCTSELVLAVDADTVLAQDYIERIVPAFDDPAVVVAAGNVQTRFARTVWERGRSVEYLFGFHWHRPIQQRANSPMVCSGCCSVFRREVLVGFGGFPERTIVEDMDFTWSQQIAGRRARYVGEAVAWAADPETLLYLRKQVWRWMAGFCQNVRLHTGQLIRRKPILAVWVLLAMLEILTAPLWWSAPVVLTVWLGHGVVPTLLWWLSAELVFTLPPLIYAARKRRLKLREVLLNIPCVYPAKLVNLWYAWKAVAVELVLVPLRLSEGLTVYEKGRGPAAPSPVLSSRASPA</sequence>
<evidence type="ECO:0000256" key="4">
    <source>
        <dbReference type="SAM" id="Phobius"/>
    </source>
</evidence>
<dbReference type="Pfam" id="PF00535">
    <property type="entry name" value="Glycos_transf_2"/>
    <property type="match status" value="1"/>
</dbReference>
<accession>A0ABQ2LQZ6</accession>
<keyword evidence="4" id="KW-0812">Transmembrane</keyword>
<keyword evidence="3" id="KW-0808">Transferase</keyword>
<evidence type="ECO:0000259" key="5">
    <source>
        <dbReference type="Pfam" id="PF00535"/>
    </source>
</evidence>
<organism evidence="6 7">
    <name type="scientific">Streptomyces daqingensis</name>
    <dbReference type="NCBI Taxonomy" id="1472640"/>
    <lineage>
        <taxon>Bacteria</taxon>
        <taxon>Bacillati</taxon>
        <taxon>Actinomycetota</taxon>
        <taxon>Actinomycetes</taxon>
        <taxon>Kitasatosporales</taxon>
        <taxon>Streptomycetaceae</taxon>
        <taxon>Streptomyces</taxon>
    </lineage>
</organism>
<feature type="transmembrane region" description="Helical" evidence="4">
    <location>
        <begin position="240"/>
        <end position="259"/>
    </location>
</feature>
<dbReference type="Proteomes" id="UP000631535">
    <property type="component" value="Unassembled WGS sequence"/>
</dbReference>
<reference evidence="7" key="1">
    <citation type="journal article" date="2019" name="Int. J. Syst. Evol. Microbiol.">
        <title>The Global Catalogue of Microorganisms (GCM) 10K type strain sequencing project: providing services to taxonomists for standard genome sequencing and annotation.</title>
        <authorList>
            <consortium name="The Broad Institute Genomics Platform"/>
            <consortium name="The Broad Institute Genome Sequencing Center for Infectious Disease"/>
            <person name="Wu L."/>
            <person name="Ma J."/>
        </authorList>
    </citation>
    <scope>NUCLEOTIDE SEQUENCE [LARGE SCALE GENOMIC DNA]</scope>
    <source>
        <strain evidence="7">CGMCC 4.7178</strain>
    </source>
</reference>
<keyword evidence="2" id="KW-0328">Glycosyltransferase</keyword>
<feature type="transmembrane region" description="Helical" evidence="4">
    <location>
        <begin position="279"/>
        <end position="296"/>
    </location>
</feature>
<dbReference type="Gene3D" id="3.90.550.10">
    <property type="entry name" value="Spore Coat Polysaccharide Biosynthesis Protein SpsA, Chain A"/>
    <property type="match status" value="1"/>
</dbReference>
<dbReference type="RefSeq" id="WP_189034972.1">
    <property type="nucleotide sequence ID" value="NZ_BMMP01000001.1"/>
</dbReference>
<evidence type="ECO:0000313" key="7">
    <source>
        <dbReference type="Proteomes" id="UP000631535"/>
    </source>
</evidence>
<keyword evidence="4" id="KW-0472">Membrane</keyword>
<evidence type="ECO:0000256" key="1">
    <source>
        <dbReference type="ARBA" id="ARBA00006739"/>
    </source>
</evidence>
<evidence type="ECO:0000256" key="3">
    <source>
        <dbReference type="ARBA" id="ARBA00022679"/>
    </source>
</evidence>
<keyword evidence="7" id="KW-1185">Reference proteome</keyword>
<name>A0ABQ2LQZ6_9ACTN</name>
<gene>
    <name evidence="6" type="ORF">GCM10012287_00420</name>
</gene>